<feature type="domain" description="RING-type" evidence="8">
    <location>
        <begin position="17"/>
        <end position="56"/>
    </location>
</feature>
<comment type="subcellular location">
    <subcellularLocation>
        <location evidence="1">Nucleus</location>
    </subcellularLocation>
</comment>
<gene>
    <name evidence="9" type="ORF">GSLYS_00018447001</name>
</gene>
<dbReference type="InterPro" id="IPR051507">
    <property type="entry name" value="PcG_RING_finger"/>
</dbReference>
<feature type="region of interest" description="Disordered" evidence="7">
    <location>
        <begin position="115"/>
        <end position="138"/>
    </location>
</feature>
<dbReference type="CDD" id="cd17083">
    <property type="entry name" value="RAWUL_PCGF3"/>
    <property type="match status" value="1"/>
</dbReference>
<dbReference type="Gene3D" id="3.30.40.10">
    <property type="entry name" value="Zinc/RING finger domain, C3HC4 (zinc finger)"/>
    <property type="match status" value="1"/>
</dbReference>
<dbReference type="InterPro" id="IPR001841">
    <property type="entry name" value="Znf_RING"/>
</dbReference>
<comment type="caution">
    <text evidence="9">The sequence shown here is derived from an EMBL/GenBank/DDBJ whole genome shotgun (WGS) entry which is preliminary data.</text>
</comment>
<accession>A0AAV2IGR7</accession>
<sequence length="232" mass="27439">MMERKVRLKTVNPFITCYICKGYLVDSTTITECLHTFCKSCIVKYLEEKNTCPKCHIEIHQSYPLNYISFDRTMQDIVYKLVPNLQEKEFQRMQEFYRKRGLSVPSSIATISTVNDENSNECNKSQSQENNEDEDHHRSDEQVNICLECRAPNLKHLKRRYLRISTQATITHLKKFVALKLYNNINRFKEVDILCNEEILGKDHTLKFVAVTRWRSKDAPLLLHYRQRVADL</sequence>
<evidence type="ECO:0000256" key="4">
    <source>
        <dbReference type="ARBA" id="ARBA00022833"/>
    </source>
</evidence>
<evidence type="ECO:0000256" key="7">
    <source>
        <dbReference type="SAM" id="MobiDB-lite"/>
    </source>
</evidence>
<reference evidence="9 10" key="1">
    <citation type="submission" date="2024-04" db="EMBL/GenBank/DDBJ databases">
        <authorList>
            <consortium name="Genoscope - CEA"/>
            <person name="William W."/>
        </authorList>
    </citation>
    <scope>NUCLEOTIDE SEQUENCE [LARGE SCALE GENOMIC DNA]</scope>
</reference>
<dbReference type="Gene3D" id="3.10.20.90">
    <property type="entry name" value="Phosphatidylinositol 3-kinase Catalytic Subunit, Chain A, domain 1"/>
    <property type="match status" value="1"/>
</dbReference>
<proteinExistence type="predicted"/>
<dbReference type="Pfam" id="PF16207">
    <property type="entry name" value="RAWUL"/>
    <property type="match status" value="1"/>
</dbReference>
<dbReference type="EMBL" id="CAXITT010000663">
    <property type="protein sequence ID" value="CAL1544964.1"/>
    <property type="molecule type" value="Genomic_DNA"/>
</dbReference>
<dbReference type="InterPro" id="IPR013083">
    <property type="entry name" value="Znf_RING/FYVE/PHD"/>
</dbReference>
<name>A0AAV2IGR7_LYMST</name>
<dbReference type="InterPro" id="IPR032443">
    <property type="entry name" value="RAWUL"/>
</dbReference>
<dbReference type="PROSITE" id="PS50089">
    <property type="entry name" value="ZF_RING_2"/>
    <property type="match status" value="1"/>
</dbReference>
<dbReference type="GO" id="GO:0031519">
    <property type="term" value="C:PcG protein complex"/>
    <property type="evidence" value="ECO:0007669"/>
    <property type="project" value="UniProtKB-ARBA"/>
</dbReference>
<keyword evidence="5" id="KW-0539">Nucleus</keyword>
<feature type="compositionally biased region" description="Polar residues" evidence="7">
    <location>
        <begin position="115"/>
        <end position="129"/>
    </location>
</feature>
<evidence type="ECO:0000313" key="10">
    <source>
        <dbReference type="Proteomes" id="UP001497497"/>
    </source>
</evidence>
<dbReference type="PANTHER" id="PTHR45893">
    <property type="entry name" value="POLYCOMB GROUP RING FINGER PROTEIN"/>
    <property type="match status" value="1"/>
</dbReference>
<evidence type="ECO:0000256" key="2">
    <source>
        <dbReference type="ARBA" id="ARBA00022723"/>
    </source>
</evidence>
<dbReference type="GO" id="GO:0008270">
    <property type="term" value="F:zinc ion binding"/>
    <property type="evidence" value="ECO:0007669"/>
    <property type="project" value="UniProtKB-KW"/>
</dbReference>
<dbReference type="SUPFAM" id="SSF57850">
    <property type="entry name" value="RING/U-box"/>
    <property type="match status" value="1"/>
</dbReference>
<dbReference type="Pfam" id="PF13923">
    <property type="entry name" value="zf-C3HC4_2"/>
    <property type="match status" value="1"/>
</dbReference>
<keyword evidence="2" id="KW-0479">Metal-binding</keyword>
<organism evidence="9 10">
    <name type="scientific">Lymnaea stagnalis</name>
    <name type="common">Great pond snail</name>
    <name type="synonym">Helix stagnalis</name>
    <dbReference type="NCBI Taxonomy" id="6523"/>
    <lineage>
        <taxon>Eukaryota</taxon>
        <taxon>Metazoa</taxon>
        <taxon>Spiralia</taxon>
        <taxon>Lophotrochozoa</taxon>
        <taxon>Mollusca</taxon>
        <taxon>Gastropoda</taxon>
        <taxon>Heterobranchia</taxon>
        <taxon>Euthyneura</taxon>
        <taxon>Panpulmonata</taxon>
        <taxon>Hygrophila</taxon>
        <taxon>Lymnaeoidea</taxon>
        <taxon>Lymnaeidae</taxon>
        <taxon>Lymnaea</taxon>
    </lineage>
</organism>
<evidence type="ECO:0000313" key="9">
    <source>
        <dbReference type="EMBL" id="CAL1544964.1"/>
    </source>
</evidence>
<keyword evidence="3 6" id="KW-0863">Zinc-finger</keyword>
<dbReference type="InterPro" id="IPR017907">
    <property type="entry name" value="Znf_RING_CS"/>
</dbReference>
<keyword evidence="10" id="KW-1185">Reference proteome</keyword>
<keyword evidence="4" id="KW-0862">Zinc</keyword>
<dbReference type="AlphaFoldDB" id="A0AAV2IGR7"/>
<evidence type="ECO:0000256" key="3">
    <source>
        <dbReference type="ARBA" id="ARBA00022771"/>
    </source>
</evidence>
<dbReference type="Proteomes" id="UP001497497">
    <property type="component" value="Unassembled WGS sequence"/>
</dbReference>
<evidence type="ECO:0000256" key="6">
    <source>
        <dbReference type="PROSITE-ProRule" id="PRU00175"/>
    </source>
</evidence>
<dbReference type="SMART" id="SM00184">
    <property type="entry name" value="RING"/>
    <property type="match status" value="1"/>
</dbReference>
<evidence type="ECO:0000256" key="5">
    <source>
        <dbReference type="ARBA" id="ARBA00023242"/>
    </source>
</evidence>
<evidence type="ECO:0000259" key="8">
    <source>
        <dbReference type="PROSITE" id="PS50089"/>
    </source>
</evidence>
<evidence type="ECO:0000256" key="1">
    <source>
        <dbReference type="ARBA" id="ARBA00004123"/>
    </source>
</evidence>
<dbReference type="PROSITE" id="PS00518">
    <property type="entry name" value="ZF_RING_1"/>
    <property type="match status" value="1"/>
</dbReference>
<dbReference type="FunFam" id="3.30.40.10:FF:000033">
    <property type="entry name" value="Polycomb group RING finger protein 3"/>
    <property type="match status" value="1"/>
</dbReference>
<protein>
    <recommendedName>
        <fullName evidence="8">RING-type domain-containing protein</fullName>
    </recommendedName>
</protein>